<keyword evidence="8" id="KW-0576">Peroxisome</keyword>
<dbReference type="InterPro" id="IPR001680">
    <property type="entry name" value="WD40_rpt"/>
</dbReference>
<dbReference type="GO" id="GO:0005053">
    <property type="term" value="F:peroxisome matrix targeting signal-2 binding"/>
    <property type="evidence" value="ECO:0007669"/>
    <property type="project" value="InterPro"/>
</dbReference>
<dbReference type="InterPro" id="IPR020472">
    <property type="entry name" value="WD40_PAC1"/>
</dbReference>
<dbReference type="Gene3D" id="2.130.10.10">
    <property type="entry name" value="YVTN repeat-like/Quinoprotein amine dehydrogenase"/>
    <property type="match status" value="1"/>
</dbReference>
<dbReference type="EMBL" id="SPRO01000014">
    <property type="protein sequence ID" value="TIC31128.1"/>
    <property type="molecule type" value="Genomic_DNA"/>
</dbReference>
<evidence type="ECO:0000313" key="19">
    <source>
        <dbReference type="Proteomes" id="UP000305647"/>
    </source>
</evidence>
<evidence type="ECO:0000256" key="3">
    <source>
        <dbReference type="ARBA" id="ARBA00022448"/>
    </source>
</evidence>
<evidence type="ECO:0000256" key="5">
    <source>
        <dbReference type="ARBA" id="ARBA00022574"/>
    </source>
</evidence>
<keyword evidence="5 11" id="KW-0853">WD repeat</keyword>
<dbReference type="Proteomes" id="UP000305647">
    <property type="component" value="Unassembled WGS sequence"/>
</dbReference>
<dbReference type="PRINTS" id="PR00320">
    <property type="entry name" value="GPROTEINBRPT"/>
</dbReference>
<evidence type="ECO:0000313" key="14">
    <source>
        <dbReference type="EMBL" id="TIC31128.1"/>
    </source>
</evidence>
<dbReference type="EMBL" id="SPRH01000017">
    <property type="protein sequence ID" value="TIC01382.1"/>
    <property type="molecule type" value="Genomic_DNA"/>
</dbReference>
<evidence type="ECO:0000313" key="20">
    <source>
        <dbReference type="Proteomes" id="UP000307169"/>
    </source>
</evidence>
<dbReference type="Proteomes" id="UP000305362">
    <property type="component" value="Unassembled WGS sequence"/>
</dbReference>
<dbReference type="Proteomes" id="UP000309601">
    <property type="component" value="Unassembled WGS sequence"/>
</dbReference>
<dbReference type="PROSITE" id="PS50082">
    <property type="entry name" value="WD_REPEATS_2"/>
    <property type="match status" value="4"/>
</dbReference>
<reference evidence="18 19" key="1">
    <citation type="submission" date="2019-03" db="EMBL/GenBank/DDBJ databases">
        <title>Sequencing 25 genomes of Wallemia mellicola.</title>
        <authorList>
            <person name="Gostincar C."/>
        </authorList>
    </citation>
    <scope>NUCLEOTIDE SEQUENCE [LARGE SCALE GENOMIC DNA]</scope>
    <source>
        <strain evidence="13 20">EXF-1262</strain>
        <strain evidence="17 21">EXF-1274</strain>
        <strain evidence="15 18">EXF-1277</strain>
        <strain evidence="12 22">EXF-6152</strain>
        <strain evidence="16 23">EXF-757</strain>
        <strain evidence="14 19">EXF-8738</strain>
    </source>
</reference>
<evidence type="ECO:0000313" key="22">
    <source>
        <dbReference type="Proteomes" id="UP000310685"/>
    </source>
</evidence>
<evidence type="ECO:0000256" key="9">
    <source>
        <dbReference type="ARBA" id="ARBA00024017"/>
    </source>
</evidence>
<dbReference type="PROSITE" id="PS00678">
    <property type="entry name" value="WD_REPEATS_1"/>
    <property type="match status" value="3"/>
</dbReference>
<dbReference type="GO" id="GO:0005782">
    <property type="term" value="C:peroxisomal matrix"/>
    <property type="evidence" value="ECO:0007669"/>
    <property type="project" value="UniProtKB-SubCell"/>
</dbReference>
<dbReference type="EMBL" id="SPRV01000025">
    <property type="protein sequence ID" value="TIC61958.1"/>
    <property type="molecule type" value="Genomic_DNA"/>
</dbReference>
<evidence type="ECO:0000313" key="18">
    <source>
        <dbReference type="Proteomes" id="UP000305362"/>
    </source>
</evidence>
<dbReference type="InterPro" id="IPR044536">
    <property type="entry name" value="PEX7"/>
</dbReference>
<evidence type="ECO:0000256" key="6">
    <source>
        <dbReference type="ARBA" id="ARBA00022737"/>
    </source>
</evidence>
<dbReference type="EMBL" id="SPRW01000007">
    <property type="protein sequence ID" value="TIC69100.1"/>
    <property type="molecule type" value="Genomic_DNA"/>
</dbReference>
<gene>
    <name evidence="16" type="ORF">E3Q01_01257</name>
    <name evidence="17" type="ORF">E3Q02_00971</name>
    <name evidence="15" type="ORF">E3Q03_02476</name>
    <name evidence="14" type="ORF">E3Q10_01782</name>
    <name evidence="13" type="ORF">E3Q17_01819</name>
    <name evidence="12" type="ORF">E3Q22_01820</name>
</gene>
<feature type="repeat" description="WD" evidence="11">
    <location>
        <begin position="143"/>
        <end position="185"/>
    </location>
</feature>
<evidence type="ECO:0000256" key="11">
    <source>
        <dbReference type="PROSITE-ProRule" id="PRU00221"/>
    </source>
</evidence>
<dbReference type="InterPro" id="IPR019775">
    <property type="entry name" value="WD40_repeat_CS"/>
</dbReference>
<evidence type="ECO:0000313" key="16">
    <source>
        <dbReference type="EMBL" id="TIC67491.1"/>
    </source>
</evidence>
<dbReference type="SMART" id="SM00320">
    <property type="entry name" value="WD40"/>
    <property type="match status" value="6"/>
</dbReference>
<evidence type="ECO:0000313" key="17">
    <source>
        <dbReference type="EMBL" id="TIC69100.1"/>
    </source>
</evidence>
<name>A0A4T0QR33_9BASI</name>
<dbReference type="Proteomes" id="UP000310685">
    <property type="component" value="Unassembled WGS sequence"/>
</dbReference>
<evidence type="ECO:0000313" key="15">
    <source>
        <dbReference type="EMBL" id="TIC61958.1"/>
    </source>
</evidence>
<dbReference type="PANTHER" id="PTHR46027">
    <property type="entry name" value="PEROXISOMAL TARGETING SIGNAL 2 RECEPTOR"/>
    <property type="match status" value="1"/>
</dbReference>
<evidence type="ECO:0000256" key="1">
    <source>
        <dbReference type="ARBA" id="ARBA00004253"/>
    </source>
</evidence>
<keyword evidence="6" id="KW-0677">Repeat</keyword>
<feature type="repeat" description="WD" evidence="11">
    <location>
        <begin position="230"/>
        <end position="272"/>
    </location>
</feature>
<comment type="caution">
    <text evidence="16">The sequence shown here is derived from an EMBL/GenBank/DDBJ whole genome shotgun (WGS) entry which is preliminary data.</text>
</comment>
<evidence type="ECO:0000256" key="2">
    <source>
        <dbReference type="ARBA" id="ARBA00004514"/>
    </source>
</evidence>
<evidence type="ECO:0000313" key="12">
    <source>
        <dbReference type="EMBL" id="TIB80579.1"/>
    </source>
</evidence>
<proteinExistence type="inferred from homology"/>
<evidence type="ECO:0000256" key="10">
    <source>
        <dbReference type="ARBA" id="ARBA00032565"/>
    </source>
</evidence>
<dbReference type="Pfam" id="PF00400">
    <property type="entry name" value="WD40"/>
    <property type="match status" value="5"/>
</dbReference>
<dbReference type="InterPro" id="IPR036322">
    <property type="entry name" value="WD40_repeat_dom_sf"/>
</dbReference>
<evidence type="ECO:0000256" key="4">
    <source>
        <dbReference type="ARBA" id="ARBA00022490"/>
    </source>
</evidence>
<keyword evidence="4" id="KW-0963">Cytoplasm</keyword>
<evidence type="ECO:0000313" key="21">
    <source>
        <dbReference type="Proteomes" id="UP000309601"/>
    </source>
</evidence>
<evidence type="ECO:0000256" key="7">
    <source>
        <dbReference type="ARBA" id="ARBA00022927"/>
    </source>
</evidence>
<dbReference type="InterPro" id="IPR015943">
    <property type="entry name" value="WD40/YVTN_repeat-like_dom_sf"/>
</dbReference>
<feature type="repeat" description="WD" evidence="11">
    <location>
        <begin position="100"/>
        <end position="142"/>
    </location>
</feature>
<dbReference type="GO" id="GO:0005829">
    <property type="term" value="C:cytosol"/>
    <property type="evidence" value="ECO:0007669"/>
    <property type="project" value="UniProtKB-SubCell"/>
</dbReference>
<evidence type="ECO:0000313" key="13">
    <source>
        <dbReference type="EMBL" id="TIC01382.1"/>
    </source>
</evidence>
<protein>
    <recommendedName>
        <fullName evidence="10">Peroxin-7</fullName>
    </recommendedName>
</protein>
<dbReference type="Proteomes" id="UP000310708">
    <property type="component" value="Unassembled WGS sequence"/>
</dbReference>
<dbReference type="OrthoDB" id="273771at2759"/>
<feature type="repeat" description="WD" evidence="11">
    <location>
        <begin position="187"/>
        <end position="229"/>
    </location>
</feature>
<dbReference type="PROSITE" id="PS50294">
    <property type="entry name" value="WD_REPEATS_REGION"/>
    <property type="match status" value="2"/>
</dbReference>
<sequence length="313" mass="35112">MNFISTAPLAGYNIGYSPFHRSRLAVACAANYGLVGNGRLLELSYNQQGDLFTHNTFDTQDGLFDLAWSEIHENQIVTAVGDGSIRLFDTQVKQYPIRVWHEHSREVFSLDWSTIDKLHFASASWDGTVKIWTPDNTNSLLTLKAHNGCVYNANFSPHQPATLATCGSDGQLLIWDLRTPQAPVKSIKASSTEILSLDWNKYTHNTLATGGVDKSIRSWDIRSSGCFSNLNGHDYAIRRVQHSPHTPNLIASASYDMTARVWDINKNAAVFIHDKHTEFVMGLAWSLFDPFVLTTCSWDNKTHLINLKDKLGR</sequence>
<dbReference type="EMBL" id="SPRX01000011">
    <property type="protein sequence ID" value="TIC67491.1"/>
    <property type="molecule type" value="Genomic_DNA"/>
</dbReference>
<keyword evidence="7" id="KW-0653">Protein transport</keyword>
<keyword evidence="3" id="KW-0813">Transport</keyword>
<dbReference type="Proteomes" id="UP000307169">
    <property type="component" value="Unassembled WGS sequence"/>
</dbReference>
<dbReference type="SUPFAM" id="SSF50978">
    <property type="entry name" value="WD40 repeat-like"/>
    <property type="match status" value="1"/>
</dbReference>
<accession>A0A4T0QR33</accession>
<evidence type="ECO:0000313" key="23">
    <source>
        <dbReference type="Proteomes" id="UP000310708"/>
    </source>
</evidence>
<organism evidence="16 23">
    <name type="scientific">Wallemia mellicola</name>
    <dbReference type="NCBI Taxonomy" id="1708541"/>
    <lineage>
        <taxon>Eukaryota</taxon>
        <taxon>Fungi</taxon>
        <taxon>Dikarya</taxon>
        <taxon>Basidiomycota</taxon>
        <taxon>Wallemiomycotina</taxon>
        <taxon>Wallemiomycetes</taxon>
        <taxon>Wallemiales</taxon>
        <taxon>Wallemiaceae</taxon>
        <taxon>Wallemia</taxon>
    </lineage>
</organism>
<dbReference type="AlphaFoldDB" id="A0A4T0QR33"/>
<comment type="similarity">
    <text evidence="9">Belongs to the WD repeat peroxin-7 family.</text>
</comment>
<evidence type="ECO:0000256" key="8">
    <source>
        <dbReference type="ARBA" id="ARBA00023140"/>
    </source>
</evidence>
<dbReference type="EMBL" id="SPRC01000015">
    <property type="protein sequence ID" value="TIB80579.1"/>
    <property type="molecule type" value="Genomic_DNA"/>
</dbReference>
<dbReference type="PANTHER" id="PTHR46027:SF1">
    <property type="entry name" value="PEROXISOMAL TARGETING SIGNAL 2 RECEPTOR"/>
    <property type="match status" value="1"/>
</dbReference>
<dbReference type="GO" id="GO:0016558">
    <property type="term" value="P:protein import into peroxisome matrix"/>
    <property type="evidence" value="ECO:0007669"/>
    <property type="project" value="InterPro"/>
</dbReference>
<comment type="subcellular location">
    <subcellularLocation>
        <location evidence="2">Cytoplasm</location>
        <location evidence="2">Cytosol</location>
    </subcellularLocation>
    <subcellularLocation>
        <location evidence="1">Peroxisome matrix</location>
    </subcellularLocation>
</comment>